<dbReference type="RefSeq" id="WP_003454568.1">
    <property type="nucleotide sequence ID" value="NC_008261.1"/>
</dbReference>
<dbReference type="CDD" id="cd04872">
    <property type="entry name" value="ACT_1ZPV"/>
    <property type="match status" value="1"/>
</dbReference>
<dbReference type="HAMAP" id="MF_01054">
    <property type="entry name" value="UPF0237"/>
    <property type="match status" value="1"/>
</dbReference>
<dbReference type="PaxDb" id="195103-CPF_1747"/>
<dbReference type="KEGG" id="cpf:CPF_1747"/>
<dbReference type="InterPro" id="IPR045865">
    <property type="entry name" value="ACT-like_dom_sf"/>
</dbReference>
<reference evidence="3 4" key="1">
    <citation type="journal article" date="2006" name="Genome Res.">
        <title>Skewed genomic variability in strains of the toxigenic bacterial pathogen, Clostridium perfringens.</title>
        <authorList>
            <person name="Myers G.S."/>
            <person name="Rasko D.A."/>
            <person name="Cheung J.K."/>
            <person name="Ravel J."/>
            <person name="Seshadri R."/>
            <person name="Deboy R.T."/>
            <person name="Ren Q."/>
            <person name="Varga J."/>
            <person name="Awad M.M."/>
            <person name="Brinkac L.M."/>
            <person name="Daugherty S.C."/>
            <person name="Haft D.H."/>
            <person name="Dodson R.J."/>
            <person name="Madupu R."/>
            <person name="Nelson W.C."/>
            <person name="Rosovitz M.J."/>
            <person name="Sullivan S.A."/>
            <person name="Khouri H."/>
            <person name="Dimitrov G.I."/>
            <person name="Watkins K.L."/>
            <person name="Mulligan S."/>
            <person name="Benton J."/>
            <person name="Radune D."/>
            <person name="Fisher D.J."/>
            <person name="Atkins H.S."/>
            <person name="Hiscox T."/>
            <person name="Jost B.H."/>
            <person name="Billington S.J."/>
            <person name="Songer J.G."/>
            <person name="McClane B.A."/>
            <person name="Titball R.W."/>
            <person name="Rood J.I."/>
            <person name="Melville S.B."/>
            <person name="Paulsen I.T."/>
        </authorList>
    </citation>
    <scope>NUCLEOTIDE SEQUENCE [LARGE SCALE GENOMIC DNA]</scope>
    <source>
        <strain evidence="4">ATCC 13124 / DSM 756 / JCM 1290 / NCIMB 6125 / NCTC 8237 / S 107 / Type A</strain>
    </source>
</reference>
<name>A0A0H2YVJ0_CLOP1</name>
<evidence type="ECO:0000313" key="3">
    <source>
        <dbReference type="EMBL" id="ABG84688.1"/>
    </source>
</evidence>
<dbReference type="InterPro" id="IPR050990">
    <property type="entry name" value="UPF0237/GcvR_regulator"/>
</dbReference>
<feature type="domain" description="ACT" evidence="2">
    <location>
        <begin position="4"/>
        <end position="84"/>
    </location>
</feature>
<dbReference type="EMBL" id="CP000246">
    <property type="protein sequence ID" value="ABG84688.1"/>
    <property type="molecule type" value="Genomic_DNA"/>
</dbReference>
<dbReference type="PROSITE" id="PS51671">
    <property type="entry name" value="ACT"/>
    <property type="match status" value="1"/>
</dbReference>
<sequence>MNAVITVVGKDKVGIIHGVSGILNDNNVNILNISQTIMDGYFTMIMLTDISNSTKDISSLKEIFKEFSLKNSLDISVQHEDIFNSMHRI</sequence>
<dbReference type="SUPFAM" id="SSF55021">
    <property type="entry name" value="ACT-like"/>
    <property type="match status" value="1"/>
</dbReference>
<accession>A0A0H2YVJ0</accession>
<evidence type="ECO:0000313" key="4">
    <source>
        <dbReference type="Proteomes" id="UP000001823"/>
    </source>
</evidence>
<dbReference type="PANTHER" id="PTHR34875">
    <property type="entry name" value="UPF0237 PROTEIN MJ1558"/>
    <property type="match status" value="1"/>
</dbReference>
<gene>
    <name evidence="3" type="ordered locus">CPF_1747</name>
</gene>
<dbReference type="NCBIfam" id="NF001220">
    <property type="entry name" value="PRK00194.1"/>
    <property type="match status" value="1"/>
</dbReference>
<dbReference type="InterPro" id="IPR002912">
    <property type="entry name" value="ACT_dom"/>
</dbReference>
<organism evidence="3 4">
    <name type="scientific">Clostridium perfringens (strain ATCC 13124 / DSM 756 / JCM 1290 / NCIMB 6125 / NCTC 8237 / Type A)</name>
    <dbReference type="NCBI Taxonomy" id="195103"/>
    <lineage>
        <taxon>Bacteria</taxon>
        <taxon>Bacillati</taxon>
        <taxon>Bacillota</taxon>
        <taxon>Clostridia</taxon>
        <taxon>Eubacteriales</taxon>
        <taxon>Clostridiaceae</taxon>
        <taxon>Clostridium</taxon>
    </lineage>
</organism>
<dbReference type="eggNOG" id="COG3830">
    <property type="taxonomic scope" value="Bacteria"/>
</dbReference>
<evidence type="ECO:0000259" key="2">
    <source>
        <dbReference type="PROSITE" id="PS51671"/>
    </source>
</evidence>
<dbReference type="InterPro" id="IPR022986">
    <property type="entry name" value="UPF0237_ACT"/>
</dbReference>
<keyword evidence="4" id="KW-1185">Reference proteome</keyword>
<dbReference type="HOGENOM" id="CLU_155669_0_1_9"/>
<evidence type="ECO:0000256" key="1">
    <source>
        <dbReference type="HAMAP-Rule" id="MF_01054"/>
    </source>
</evidence>
<dbReference type="AlphaFoldDB" id="A0A0H2YVJ0"/>
<dbReference type="PANTHER" id="PTHR34875:SF6">
    <property type="entry name" value="UPF0237 PROTEIN MJ1558"/>
    <property type="match status" value="1"/>
</dbReference>
<dbReference type="Pfam" id="PF13740">
    <property type="entry name" value="ACT_6"/>
    <property type="match status" value="1"/>
</dbReference>
<proteinExistence type="inferred from homology"/>
<dbReference type="STRING" id="195103.CPF_1747"/>
<dbReference type="GeneID" id="93001968"/>
<comment type="similarity">
    <text evidence="1">Belongs to the UPF0237 family.</text>
</comment>
<dbReference type="Gene3D" id="3.30.70.260">
    <property type="match status" value="1"/>
</dbReference>
<dbReference type="Proteomes" id="UP000001823">
    <property type="component" value="Chromosome"/>
</dbReference>
<protein>
    <recommendedName>
        <fullName evidence="1">UPF0237 protein CPF_1747</fullName>
    </recommendedName>
</protein>